<sequence>MRDRSSDGSVRRVRDERSAPSAPPSVPETVAERRELRVGAKAFVTDRDRVLLVEERHEDGSTFWTLPGGGVEPGESFAACLRRELREEIRCPASVGERVGRCVYRHTSRPATTVYAIFEASLGSAPEPNPRERVLDHAWRPPTDLPPATLNPVERFVDRSMTAADGDR</sequence>
<feature type="domain" description="Nudix hydrolase" evidence="4">
    <location>
        <begin position="33"/>
        <end position="162"/>
    </location>
</feature>
<feature type="region of interest" description="Disordered" evidence="3">
    <location>
        <begin position="126"/>
        <end position="150"/>
    </location>
</feature>
<evidence type="ECO:0000256" key="2">
    <source>
        <dbReference type="ARBA" id="ARBA00022801"/>
    </source>
</evidence>
<dbReference type="PANTHER" id="PTHR43046">
    <property type="entry name" value="GDP-MANNOSE MANNOSYL HYDROLASE"/>
    <property type="match status" value="1"/>
</dbReference>
<dbReference type="InterPro" id="IPR015797">
    <property type="entry name" value="NUDIX_hydrolase-like_dom_sf"/>
</dbReference>
<evidence type="ECO:0000259" key="4">
    <source>
        <dbReference type="PROSITE" id="PS51462"/>
    </source>
</evidence>
<dbReference type="SUPFAM" id="SSF55811">
    <property type="entry name" value="Nudix"/>
    <property type="match status" value="1"/>
</dbReference>
<dbReference type="KEGG" id="hss:J7656_09630"/>
<name>A0A8T8LJ51_9EURY</name>
<dbReference type="OrthoDB" id="40462at2157"/>
<dbReference type="AlphaFoldDB" id="A0A8T8LJ51"/>
<dbReference type="GeneID" id="64827800"/>
<dbReference type="PROSITE" id="PS51462">
    <property type="entry name" value="NUDIX"/>
    <property type="match status" value="1"/>
</dbReference>
<accession>A0A8T8LJ51</accession>
<dbReference type="PANTHER" id="PTHR43046:SF14">
    <property type="entry name" value="MUTT_NUDIX FAMILY PROTEIN"/>
    <property type="match status" value="1"/>
</dbReference>
<dbReference type="Proteomes" id="UP000679341">
    <property type="component" value="Chromosome"/>
</dbReference>
<feature type="region of interest" description="Disordered" evidence="3">
    <location>
        <begin position="1"/>
        <end position="33"/>
    </location>
</feature>
<evidence type="ECO:0000256" key="3">
    <source>
        <dbReference type="SAM" id="MobiDB-lite"/>
    </source>
</evidence>
<gene>
    <name evidence="5" type="ORF">J7656_09630</name>
</gene>
<dbReference type="Gene3D" id="3.90.79.10">
    <property type="entry name" value="Nucleoside Triphosphate Pyrophosphohydrolase"/>
    <property type="match status" value="1"/>
</dbReference>
<dbReference type="Pfam" id="PF00293">
    <property type="entry name" value="NUDIX"/>
    <property type="match status" value="1"/>
</dbReference>
<keyword evidence="2" id="KW-0378">Hydrolase</keyword>
<evidence type="ECO:0000313" key="6">
    <source>
        <dbReference type="Proteomes" id="UP000679341"/>
    </source>
</evidence>
<evidence type="ECO:0000313" key="5">
    <source>
        <dbReference type="EMBL" id="QUO46870.1"/>
    </source>
</evidence>
<dbReference type="InterPro" id="IPR000086">
    <property type="entry name" value="NUDIX_hydrolase_dom"/>
</dbReference>
<reference evidence="5 6" key="1">
    <citation type="submission" date="2021-03" db="EMBL/GenBank/DDBJ databases">
        <title>Halorubrum sodomense MBLA0099, Whole genome shotgun sequencing.</title>
        <authorList>
            <person name="Seo M.-J."/>
            <person name="Cho E.-S."/>
            <person name="Hwang C.Y."/>
        </authorList>
    </citation>
    <scope>NUCLEOTIDE SEQUENCE [LARGE SCALE GENOMIC DNA]</scope>
    <source>
        <strain evidence="5 6">MBLA0099</strain>
    </source>
</reference>
<keyword evidence="6" id="KW-1185">Reference proteome</keyword>
<dbReference type="CDD" id="cd02883">
    <property type="entry name" value="NUDIX_Hydrolase"/>
    <property type="match status" value="1"/>
</dbReference>
<proteinExistence type="predicted"/>
<dbReference type="GO" id="GO:0016787">
    <property type="term" value="F:hydrolase activity"/>
    <property type="evidence" value="ECO:0007669"/>
    <property type="project" value="UniProtKB-KW"/>
</dbReference>
<comment type="cofactor">
    <cofactor evidence="1">
        <name>Mg(2+)</name>
        <dbReference type="ChEBI" id="CHEBI:18420"/>
    </cofactor>
</comment>
<feature type="compositionally biased region" description="Basic and acidic residues" evidence="3">
    <location>
        <begin position="1"/>
        <end position="18"/>
    </location>
</feature>
<evidence type="ECO:0000256" key="1">
    <source>
        <dbReference type="ARBA" id="ARBA00001946"/>
    </source>
</evidence>
<feature type="compositionally biased region" description="Basic and acidic residues" evidence="3">
    <location>
        <begin position="129"/>
        <end position="139"/>
    </location>
</feature>
<protein>
    <submittedName>
        <fullName evidence="5">NUDIX domain-containing protein</fullName>
    </submittedName>
</protein>
<organism evidence="5 6">
    <name type="scientific">Halorubrum ruber</name>
    <dbReference type="NCBI Taxonomy" id="2982524"/>
    <lineage>
        <taxon>Archaea</taxon>
        <taxon>Methanobacteriati</taxon>
        <taxon>Methanobacteriota</taxon>
        <taxon>Stenosarchaea group</taxon>
        <taxon>Halobacteria</taxon>
        <taxon>Halobacteriales</taxon>
        <taxon>Haloferacaceae</taxon>
        <taxon>Halorubrum</taxon>
    </lineage>
</organism>
<dbReference type="EMBL" id="CP073695">
    <property type="protein sequence ID" value="QUO46870.1"/>
    <property type="molecule type" value="Genomic_DNA"/>
</dbReference>
<dbReference type="RefSeq" id="WP_017343092.1">
    <property type="nucleotide sequence ID" value="NZ_CP073695.1"/>
</dbReference>